<evidence type="ECO:0000313" key="2">
    <source>
        <dbReference type="Proteomes" id="UP001607302"/>
    </source>
</evidence>
<gene>
    <name evidence="1" type="ORF">V1478_003296</name>
</gene>
<name>A0ABD2BSA2_VESSQ</name>
<accession>A0ABD2BSA2</accession>
<protein>
    <submittedName>
        <fullName evidence="1">Uncharacterized protein</fullName>
    </submittedName>
</protein>
<sequence>MVAHGEKYSGGKIASCLDLRLEASSGTVNIMNSCVRLVTNQKSSTNRKITSECASGEGQCRDAASRWASTIVLPNSQMEMFLVPNGPECIRRKAAFVLERSILMPSSKEKH</sequence>
<comment type="caution">
    <text evidence="1">The sequence shown here is derived from an EMBL/GenBank/DDBJ whole genome shotgun (WGS) entry which is preliminary data.</text>
</comment>
<dbReference type="EMBL" id="JAUDFV010000064">
    <property type="protein sequence ID" value="KAL2735656.1"/>
    <property type="molecule type" value="Genomic_DNA"/>
</dbReference>
<evidence type="ECO:0000313" key="1">
    <source>
        <dbReference type="EMBL" id="KAL2735656.1"/>
    </source>
</evidence>
<dbReference type="AlphaFoldDB" id="A0ABD2BSA2"/>
<keyword evidence="2" id="KW-1185">Reference proteome</keyword>
<dbReference type="Proteomes" id="UP001607302">
    <property type="component" value="Unassembled WGS sequence"/>
</dbReference>
<organism evidence="1 2">
    <name type="scientific">Vespula squamosa</name>
    <name type="common">Southern yellow jacket</name>
    <name type="synonym">Wasp</name>
    <dbReference type="NCBI Taxonomy" id="30214"/>
    <lineage>
        <taxon>Eukaryota</taxon>
        <taxon>Metazoa</taxon>
        <taxon>Ecdysozoa</taxon>
        <taxon>Arthropoda</taxon>
        <taxon>Hexapoda</taxon>
        <taxon>Insecta</taxon>
        <taxon>Pterygota</taxon>
        <taxon>Neoptera</taxon>
        <taxon>Endopterygota</taxon>
        <taxon>Hymenoptera</taxon>
        <taxon>Apocrita</taxon>
        <taxon>Aculeata</taxon>
        <taxon>Vespoidea</taxon>
        <taxon>Vespidae</taxon>
        <taxon>Vespinae</taxon>
        <taxon>Vespula</taxon>
    </lineage>
</organism>
<proteinExistence type="predicted"/>
<reference evidence="1 2" key="1">
    <citation type="journal article" date="2024" name="Ann. Entomol. Soc. Am.">
        <title>Genomic analyses of the southern and eastern yellowjacket wasps (Hymenoptera: Vespidae) reveal evolutionary signatures of social life.</title>
        <authorList>
            <person name="Catto M.A."/>
            <person name="Caine P.B."/>
            <person name="Orr S.E."/>
            <person name="Hunt B.G."/>
            <person name="Goodisman M.A.D."/>
        </authorList>
    </citation>
    <scope>NUCLEOTIDE SEQUENCE [LARGE SCALE GENOMIC DNA]</scope>
    <source>
        <strain evidence="1">233</strain>
        <tissue evidence="1">Head and thorax</tissue>
    </source>
</reference>